<dbReference type="CDD" id="cd03443">
    <property type="entry name" value="PaaI_thioesterase"/>
    <property type="match status" value="1"/>
</dbReference>
<dbReference type="EMBL" id="MSFL01000024">
    <property type="protein sequence ID" value="PWY73624.1"/>
    <property type="molecule type" value="Genomic_DNA"/>
</dbReference>
<dbReference type="GO" id="GO:0047617">
    <property type="term" value="F:fatty acyl-CoA hydrolase activity"/>
    <property type="evidence" value="ECO:0007669"/>
    <property type="project" value="InterPro"/>
</dbReference>
<dbReference type="SUPFAM" id="SSF54637">
    <property type="entry name" value="Thioesterase/thiol ester dehydrase-isomerase"/>
    <property type="match status" value="1"/>
</dbReference>
<name>A0A317VGY1_9EURO</name>
<comment type="similarity">
    <text evidence="1">Belongs to the thioesterase PaaI family.</text>
</comment>
<evidence type="ECO:0000313" key="4">
    <source>
        <dbReference type="EMBL" id="PWY73624.1"/>
    </source>
</evidence>
<organism evidence="4 5">
    <name type="scientific">Aspergillus heteromorphus CBS 117.55</name>
    <dbReference type="NCBI Taxonomy" id="1448321"/>
    <lineage>
        <taxon>Eukaryota</taxon>
        <taxon>Fungi</taxon>
        <taxon>Dikarya</taxon>
        <taxon>Ascomycota</taxon>
        <taxon>Pezizomycotina</taxon>
        <taxon>Eurotiomycetes</taxon>
        <taxon>Eurotiomycetidae</taxon>
        <taxon>Eurotiales</taxon>
        <taxon>Aspergillaceae</taxon>
        <taxon>Aspergillus</taxon>
        <taxon>Aspergillus subgen. Circumdati</taxon>
    </lineage>
</organism>
<reference evidence="4 5" key="1">
    <citation type="submission" date="2016-12" db="EMBL/GenBank/DDBJ databases">
        <title>The genomes of Aspergillus section Nigri reveals drivers in fungal speciation.</title>
        <authorList>
            <consortium name="DOE Joint Genome Institute"/>
            <person name="Vesth T.C."/>
            <person name="Nybo J."/>
            <person name="Theobald S."/>
            <person name="Brandl J."/>
            <person name="Frisvad J.C."/>
            <person name="Nielsen K.F."/>
            <person name="Lyhne E.K."/>
            <person name="Kogle M.E."/>
            <person name="Kuo A."/>
            <person name="Riley R."/>
            <person name="Clum A."/>
            <person name="Nolan M."/>
            <person name="Lipzen A."/>
            <person name="Salamov A."/>
            <person name="Henrissat B."/>
            <person name="Wiebenga A."/>
            <person name="De Vries R.P."/>
            <person name="Grigoriev I.V."/>
            <person name="Mortensen U.H."/>
            <person name="Andersen M.R."/>
            <person name="Baker S.E."/>
        </authorList>
    </citation>
    <scope>NUCLEOTIDE SEQUENCE [LARGE SCALE GENOMIC DNA]</scope>
    <source>
        <strain evidence="4 5">CBS 117.55</strain>
    </source>
</reference>
<dbReference type="InterPro" id="IPR029069">
    <property type="entry name" value="HotDog_dom_sf"/>
</dbReference>
<accession>A0A317VGY1</accession>
<sequence>MPPSSTTRPVSDLSDFERRILDFATGPQPTHSEGELWSFSPSASNVRLESATQGPPARVSYLLTVLPQHCNFMGSLHGGCAATIIDVLSSMLVLGLSSPGRYSLGGVSRNLKLTYLRPVPVGSEIRLSTGS</sequence>
<comment type="caution">
    <text evidence="4">The sequence shown here is derived from an EMBL/GenBank/DDBJ whole genome shotgun (WGS) entry which is preliminary data.</text>
</comment>
<dbReference type="PANTHER" id="PTHR21660:SF1">
    <property type="entry name" value="ACYL-COENZYME A THIOESTERASE 13"/>
    <property type="match status" value="1"/>
</dbReference>
<dbReference type="InterPro" id="IPR006683">
    <property type="entry name" value="Thioestr_dom"/>
</dbReference>
<proteinExistence type="inferred from homology"/>
<dbReference type="Gene3D" id="3.10.129.10">
    <property type="entry name" value="Hotdog Thioesterase"/>
    <property type="match status" value="1"/>
</dbReference>
<evidence type="ECO:0000313" key="5">
    <source>
        <dbReference type="Proteomes" id="UP000247233"/>
    </source>
</evidence>
<keyword evidence="2" id="KW-0378">Hydrolase</keyword>
<evidence type="ECO:0000256" key="1">
    <source>
        <dbReference type="ARBA" id="ARBA00008324"/>
    </source>
</evidence>
<dbReference type="Pfam" id="PF03061">
    <property type="entry name" value="4HBT"/>
    <property type="match status" value="1"/>
</dbReference>
<dbReference type="Proteomes" id="UP000247233">
    <property type="component" value="Unassembled WGS sequence"/>
</dbReference>
<dbReference type="OrthoDB" id="2831072at2759"/>
<feature type="domain" description="Thioesterase" evidence="3">
    <location>
        <begin position="73"/>
        <end position="127"/>
    </location>
</feature>
<keyword evidence="5" id="KW-1185">Reference proteome</keyword>
<protein>
    <recommendedName>
        <fullName evidence="3">Thioesterase domain-containing protein</fullName>
    </recommendedName>
</protein>
<dbReference type="VEuPathDB" id="FungiDB:BO70DRAFT_354866"/>
<dbReference type="InterPro" id="IPR039298">
    <property type="entry name" value="ACOT13"/>
</dbReference>
<gene>
    <name evidence="4" type="ORF">BO70DRAFT_354866</name>
</gene>
<evidence type="ECO:0000256" key="2">
    <source>
        <dbReference type="ARBA" id="ARBA00022801"/>
    </source>
</evidence>
<dbReference type="GeneID" id="37064123"/>
<dbReference type="RefSeq" id="XP_025396795.1">
    <property type="nucleotide sequence ID" value="XM_025541886.1"/>
</dbReference>
<evidence type="ECO:0000259" key="3">
    <source>
        <dbReference type="Pfam" id="PF03061"/>
    </source>
</evidence>
<dbReference type="AlphaFoldDB" id="A0A317VGY1"/>
<dbReference type="PANTHER" id="PTHR21660">
    <property type="entry name" value="THIOESTERASE SUPERFAMILY MEMBER-RELATED"/>
    <property type="match status" value="1"/>
</dbReference>